<accession>A0A8E0S944</accession>
<feature type="region of interest" description="Disordered" evidence="1">
    <location>
        <begin position="274"/>
        <end position="304"/>
    </location>
</feature>
<proteinExistence type="predicted"/>
<sequence length="304" mass="35666">MRSTFAAGNVSRTLDTIPILLPWRSREQSKRVFDSGLTERESTAYESLPDLHSHNYRLLSWDMPIDIPELTIPGDRTFKQSNEVTRQRVKMLSLRDEDYFRSFYAIHFCHNPEVLRIYDVQGTRQRDERRRIILGDSYYCVNHPAHYRMMEYRLQREHELQEDTKTKARTVRFSYFGHRRKKTGDPIFKLPEAPITIRSNESRSSLIPISKHLILRTTSSETEMTPGPPKQVPANRLYKQAKVILKNVIQPPGESKDGLLQQLYKTNRLTAFEMYDDMNDDSKSEETEESPSVEQTPSKKKKQP</sequence>
<organism evidence="2 3">
    <name type="scientific">Fasciolopsis buskii</name>
    <dbReference type="NCBI Taxonomy" id="27845"/>
    <lineage>
        <taxon>Eukaryota</taxon>
        <taxon>Metazoa</taxon>
        <taxon>Spiralia</taxon>
        <taxon>Lophotrochozoa</taxon>
        <taxon>Platyhelminthes</taxon>
        <taxon>Trematoda</taxon>
        <taxon>Digenea</taxon>
        <taxon>Plagiorchiida</taxon>
        <taxon>Echinostomata</taxon>
        <taxon>Echinostomatoidea</taxon>
        <taxon>Fasciolidae</taxon>
        <taxon>Fasciolopsis</taxon>
    </lineage>
</organism>
<reference evidence="2" key="1">
    <citation type="submission" date="2019-05" db="EMBL/GenBank/DDBJ databases">
        <title>Annotation for the trematode Fasciolopsis buski.</title>
        <authorList>
            <person name="Choi Y.-J."/>
        </authorList>
    </citation>
    <scope>NUCLEOTIDE SEQUENCE</scope>
    <source>
        <strain evidence="2">HT</strain>
        <tissue evidence="2">Whole worm</tissue>
    </source>
</reference>
<name>A0A8E0S944_9TREM</name>
<dbReference type="Proteomes" id="UP000728185">
    <property type="component" value="Unassembled WGS sequence"/>
</dbReference>
<gene>
    <name evidence="2" type="ORF">FBUS_06487</name>
</gene>
<keyword evidence="3" id="KW-1185">Reference proteome</keyword>
<protein>
    <submittedName>
        <fullName evidence="2">Uncharacterized protein</fullName>
    </submittedName>
</protein>
<evidence type="ECO:0000313" key="2">
    <source>
        <dbReference type="EMBL" id="KAA0199427.1"/>
    </source>
</evidence>
<comment type="caution">
    <text evidence="2">The sequence shown here is derived from an EMBL/GenBank/DDBJ whole genome shotgun (WGS) entry which is preliminary data.</text>
</comment>
<dbReference type="OrthoDB" id="6225921at2759"/>
<dbReference type="EMBL" id="LUCM01001140">
    <property type="protein sequence ID" value="KAA0199427.1"/>
    <property type="molecule type" value="Genomic_DNA"/>
</dbReference>
<dbReference type="AlphaFoldDB" id="A0A8E0S944"/>
<evidence type="ECO:0000256" key="1">
    <source>
        <dbReference type="SAM" id="MobiDB-lite"/>
    </source>
</evidence>
<evidence type="ECO:0000313" key="3">
    <source>
        <dbReference type="Proteomes" id="UP000728185"/>
    </source>
</evidence>